<proteinExistence type="predicted"/>
<dbReference type="Proteomes" id="UP000053825">
    <property type="component" value="Unassembled WGS sequence"/>
</dbReference>
<dbReference type="EMBL" id="KQ414614">
    <property type="protein sequence ID" value="KOC68817.1"/>
    <property type="molecule type" value="Genomic_DNA"/>
</dbReference>
<reference evidence="2 3" key="1">
    <citation type="submission" date="2015-07" db="EMBL/GenBank/DDBJ databases">
        <title>The genome of Habropoda laboriosa.</title>
        <authorList>
            <person name="Pan H."/>
            <person name="Kapheim K."/>
        </authorList>
    </citation>
    <scope>NUCLEOTIDE SEQUENCE [LARGE SCALE GENOMIC DNA]</scope>
    <source>
        <strain evidence="2">0110345459</strain>
    </source>
</reference>
<name>A0A0L7RCV1_9HYME</name>
<feature type="region of interest" description="Disordered" evidence="1">
    <location>
        <begin position="67"/>
        <end position="89"/>
    </location>
</feature>
<evidence type="ECO:0000313" key="2">
    <source>
        <dbReference type="EMBL" id="KOC68817.1"/>
    </source>
</evidence>
<sequence length="141" mass="16180">MDRSNSCDSNSSSVGKTLEKPPPLFKLYFSKDRLVGKSNVCISRINGGDSITPKFYSKEYDNTVNDLNTVDTHHEGSTEEEENGCKDTRRRPLLTSHAYGWWHERGGIQRLDSRFDFRKKTSDLVILGVKLYSEDRKLTRC</sequence>
<keyword evidence="3" id="KW-1185">Reference proteome</keyword>
<evidence type="ECO:0000256" key="1">
    <source>
        <dbReference type="SAM" id="MobiDB-lite"/>
    </source>
</evidence>
<evidence type="ECO:0000313" key="3">
    <source>
        <dbReference type="Proteomes" id="UP000053825"/>
    </source>
</evidence>
<feature type="compositionally biased region" description="Basic and acidic residues" evidence="1">
    <location>
        <begin position="71"/>
        <end position="87"/>
    </location>
</feature>
<dbReference type="AlphaFoldDB" id="A0A0L7RCV1"/>
<organism evidence="2 3">
    <name type="scientific">Habropoda laboriosa</name>
    <dbReference type="NCBI Taxonomy" id="597456"/>
    <lineage>
        <taxon>Eukaryota</taxon>
        <taxon>Metazoa</taxon>
        <taxon>Ecdysozoa</taxon>
        <taxon>Arthropoda</taxon>
        <taxon>Hexapoda</taxon>
        <taxon>Insecta</taxon>
        <taxon>Pterygota</taxon>
        <taxon>Neoptera</taxon>
        <taxon>Endopterygota</taxon>
        <taxon>Hymenoptera</taxon>
        <taxon>Apocrita</taxon>
        <taxon>Aculeata</taxon>
        <taxon>Apoidea</taxon>
        <taxon>Anthophila</taxon>
        <taxon>Apidae</taxon>
        <taxon>Habropoda</taxon>
    </lineage>
</organism>
<protein>
    <submittedName>
        <fullName evidence="2">Uncharacterized protein</fullName>
    </submittedName>
</protein>
<dbReference type="STRING" id="597456.A0A0L7RCV1"/>
<dbReference type="OrthoDB" id="7647128at2759"/>
<accession>A0A0L7RCV1</accession>
<gene>
    <name evidence="2" type="ORF">WH47_10805</name>
</gene>